<gene>
    <name evidence="5" type="ORF">SCP_0505930</name>
</gene>
<evidence type="ECO:0000259" key="4">
    <source>
        <dbReference type="Pfam" id="PF10342"/>
    </source>
</evidence>
<dbReference type="GO" id="GO:0005576">
    <property type="term" value="C:extracellular region"/>
    <property type="evidence" value="ECO:0007669"/>
    <property type="project" value="TreeGrafter"/>
</dbReference>
<keyword evidence="1 3" id="KW-0732">Signal</keyword>
<dbReference type="GeneID" id="38780456"/>
<keyword evidence="6" id="KW-1185">Reference proteome</keyword>
<feature type="region of interest" description="Disordered" evidence="2">
    <location>
        <begin position="139"/>
        <end position="164"/>
    </location>
</feature>
<evidence type="ECO:0000313" key="6">
    <source>
        <dbReference type="Proteomes" id="UP000287166"/>
    </source>
</evidence>
<feature type="signal peptide" evidence="3">
    <location>
        <begin position="1"/>
        <end position="20"/>
    </location>
</feature>
<feature type="domain" description="Yeast cell wall synthesis Kre9/Knh1-like N-terminal" evidence="4">
    <location>
        <begin position="26"/>
        <end position="123"/>
    </location>
</feature>
<feature type="chain" id="PRO_5019081923" description="Yeast cell wall synthesis Kre9/Knh1-like N-terminal domain-containing protein" evidence="3">
    <location>
        <begin position="21"/>
        <end position="298"/>
    </location>
</feature>
<comment type="caution">
    <text evidence="5">The sequence shown here is derived from an EMBL/GenBank/DDBJ whole genome shotgun (WGS) entry which is preliminary data.</text>
</comment>
<dbReference type="STRING" id="139825.A0A401GMZ4"/>
<evidence type="ECO:0000256" key="2">
    <source>
        <dbReference type="SAM" id="MobiDB-lite"/>
    </source>
</evidence>
<dbReference type="InterPro" id="IPR045328">
    <property type="entry name" value="Kre9/Knh1"/>
</dbReference>
<dbReference type="InterPro" id="IPR018466">
    <property type="entry name" value="Kre9/Knh1-like_N"/>
</dbReference>
<dbReference type="AlphaFoldDB" id="A0A401GMZ4"/>
<accession>A0A401GMZ4</accession>
<dbReference type="Proteomes" id="UP000287166">
    <property type="component" value="Unassembled WGS sequence"/>
</dbReference>
<dbReference type="OrthoDB" id="2432613at2759"/>
<organism evidence="5 6">
    <name type="scientific">Sparassis crispa</name>
    <dbReference type="NCBI Taxonomy" id="139825"/>
    <lineage>
        <taxon>Eukaryota</taxon>
        <taxon>Fungi</taxon>
        <taxon>Dikarya</taxon>
        <taxon>Basidiomycota</taxon>
        <taxon>Agaricomycotina</taxon>
        <taxon>Agaricomycetes</taxon>
        <taxon>Polyporales</taxon>
        <taxon>Sparassidaceae</taxon>
        <taxon>Sparassis</taxon>
    </lineage>
</organism>
<dbReference type="Pfam" id="PF10342">
    <property type="entry name" value="Kre9_KNH"/>
    <property type="match status" value="1"/>
</dbReference>
<dbReference type="GO" id="GO:0031505">
    <property type="term" value="P:fungal-type cell wall organization"/>
    <property type="evidence" value="ECO:0007669"/>
    <property type="project" value="TreeGrafter"/>
</dbReference>
<dbReference type="RefSeq" id="XP_027614452.1">
    <property type="nucleotide sequence ID" value="XM_027758651.1"/>
</dbReference>
<dbReference type="PANTHER" id="PTHR28154">
    <property type="entry name" value="CELL WALL SYNTHESIS PROTEIN KNH1-RELATED"/>
    <property type="match status" value="1"/>
</dbReference>
<feature type="region of interest" description="Disordered" evidence="2">
    <location>
        <begin position="245"/>
        <end position="269"/>
    </location>
</feature>
<evidence type="ECO:0000256" key="3">
    <source>
        <dbReference type="SAM" id="SignalP"/>
    </source>
</evidence>
<dbReference type="GO" id="GO:0042546">
    <property type="term" value="P:cell wall biogenesis"/>
    <property type="evidence" value="ECO:0007669"/>
    <property type="project" value="InterPro"/>
</dbReference>
<dbReference type="InParanoid" id="A0A401GMZ4"/>
<proteinExistence type="predicted"/>
<dbReference type="PANTHER" id="PTHR28154:SF1">
    <property type="entry name" value="CELL WALL SYNTHESIS PROTEIN KNH1-RELATED"/>
    <property type="match status" value="1"/>
</dbReference>
<protein>
    <recommendedName>
        <fullName evidence="4">Yeast cell wall synthesis Kre9/Knh1-like N-terminal domain-containing protein</fullName>
    </recommendedName>
</protein>
<sequence length="298" mass="28926">MFSRLFALNVLLTTVLTAHATIYVTEPTTGSTYSGGQAITVSWLDNGEQPLLSDIGACNIALYNGNDVLIQQIQPVDVSTVHSLIFAPDPNAGPDSSNYYVQFTSVNSVAGGPYYQYSPSFTLTSMSGSLSSPVASDTSSISVPSTASTPSASATPTPTGSAASSAASSVASSASAASSAASSLSSAASSVASSISGAASSAVSSASSAVSSAASSVSAVGTSRTSSPSSAASSALSSLSSAASGFSTSRPPSSTGSSTSSSSSSTQSSSAAKDVDVSTSFFALSFAMAGVIAGTAML</sequence>
<dbReference type="EMBL" id="BFAD01000005">
    <property type="protein sequence ID" value="GBE83539.1"/>
    <property type="molecule type" value="Genomic_DNA"/>
</dbReference>
<name>A0A401GMZ4_9APHY</name>
<reference evidence="5 6" key="1">
    <citation type="journal article" date="2018" name="Sci. Rep.">
        <title>Genome sequence of the cauliflower mushroom Sparassis crispa (Hanabiratake) and its association with beneficial usage.</title>
        <authorList>
            <person name="Kiyama R."/>
            <person name="Furutani Y."/>
            <person name="Kawaguchi K."/>
            <person name="Nakanishi T."/>
        </authorList>
    </citation>
    <scope>NUCLEOTIDE SEQUENCE [LARGE SCALE GENOMIC DNA]</scope>
</reference>
<dbReference type="GO" id="GO:0006078">
    <property type="term" value="P:(1-&gt;6)-beta-D-glucan biosynthetic process"/>
    <property type="evidence" value="ECO:0007669"/>
    <property type="project" value="InterPro"/>
</dbReference>
<evidence type="ECO:0000313" key="5">
    <source>
        <dbReference type="EMBL" id="GBE83539.1"/>
    </source>
</evidence>
<evidence type="ECO:0000256" key="1">
    <source>
        <dbReference type="ARBA" id="ARBA00022729"/>
    </source>
</evidence>